<organism evidence="2 3">
    <name type="scientific">Methylophaga nitratireducenticrescens</name>
    <dbReference type="NCBI Taxonomy" id="754476"/>
    <lineage>
        <taxon>Bacteria</taxon>
        <taxon>Pseudomonadati</taxon>
        <taxon>Pseudomonadota</taxon>
        <taxon>Gammaproteobacteria</taxon>
        <taxon>Thiotrichales</taxon>
        <taxon>Piscirickettsiaceae</taxon>
        <taxon>Methylophaga</taxon>
    </lineage>
</organism>
<dbReference type="PATRIC" id="fig|754476.3.peg.901"/>
<feature type="chain" id="PRO_5003654239" evidence="1">
    <location>
        <begin position="21"/>
        <end position="190"/>
    </location>
</feature>
<dbReference type="OrthoDB" id="7067122at2"/>
<evidence type="ECO:0000313" key="2">
    <source>
        <dbReference type="EMBL" id="AFI83756.1"/>
    </source>
</evidence>
<sequence>MRKLLVAASLCVLVSMPALAQNLKDAVPQAKTKLEQFSAKTGAVIIRGFHKIGSAQGLYSTSVNIEAKEFTNVTDGKKQYGITIESFKEDGRYDKKHTSFIDYDEIDSLIKGIEYISKVKASVTKLEDFQADYSTRGDLKISTFSSGDKIMAAVTSGNIGGVATYFNIEDLEKVKNLIKQAKAKIDEIKA</sequence>
<keyword evidence="1" id="KW-0732">Signal</keyword>
<dbReference type="EMBL" id="CP003390">
    <property type="protein sequence ID" value="AFI83756.1"/>
    <property type="molecule type" value="Genomic_DNA"/>
</dbReference>
<evidence type="ECO:0000256" key="1">
    <source>
        <dbReference type="SAM" id="SignalP"/>
    </source>
</evidence>
<reference evidence="2 3" key="2">
    <citation type="journal article" date="2013" name="Int. J. Syst. Evol. Microbiol.">
        <title>Methylophaga nitratireducenticrescens sp. nov. and Methylophaga frappieri sp. nov., isolated from the biofilm of the methanol-fed denitrification system treating the seawater at the Montreal Biodome.</title>
        <authorList>
            <person name="Villeneuve C."/>
            <person name="Martineau C."/>
            <person name="Mauffrey F."/>
            <person name="Villemur R."/>
        </authorList>
    </citation>
    <scope>NUCLEOTIDE SEQUENCE [LARGE SCALE GENOMIC DNA]</scope>
    <source>
        <strain evidence="2 3">JAM1</strain>
    </source>
</reference>
<dbReference type="RefSeq" id="WP_014706131.1">
    <property type="nucleotide sequence ID" value="NC_017857.3"/>
</dbReference>
<dbReference type="AlphaFoldDB" id="I1XH87"/>
<accession>I1XH87</accession>
<dbReference type="HOGENOM" id="CLU_1426505_0_0_6"/>
<proteinExistence type="predicted"/>
<gene>
    <name evidence="2" type="ordered locus">Q7A_914</name>
</gene>
<keyword evidence="3" id="KW-1185">Reference proteome</keyword>
<feature type="signal peptide" evidence="1">
    <location>
        <begin position="1"/>
        <end position="20"/>
    </location>
</feature>
<reference evidence="2 3" key="1">
    <citation type="journal article" date="2012" name="J. Bacteriol.">
        <title>Complete genome sequences of Methylophaga sp. strain JAM1 and Methylophaga sp. strain JAM7.</title>
        <authorList>
            <person name="Villeneuve C."/>
            <person name="Martineau C."/>
            <person name="Mauffrey F."/>
            <person name="Villemur R."/>
        </authorList>
    </citation>
    <scope>NUCLEOTIDE SEQUENCE [LARGE SCALE GENOMIC DNA]</scope>
    <source>
        <strain evidence="2 3">JAM1</strain>
    </source>
</reference>
<dbReference type="Proteomes" id="UP000009144">
    <property type="component" value="Chromosome"/>
</dbReference>
<protein>
    <submittedName>
        <fullName evidence="2">Uncharacterized protein</fullName>
    </submittedName>
</protein>
<dbReference type="KEGG" id="mej:Q7A_914"/>
<name>I1XH87_METNJ</name>
<evidence type="ECO:0000313" key="3">
    <source>
        <dbReference type="Proteomes" id="UP000009144"/>
    </source>
</evidence>